<dbReference type="OrthoDB" id="9812084at2"/>
<evidence type="ECO:0000256" key="3">
    <source>
        <dbReference type="ARBA" id="ARBA00022692"/>
    </source>
</evidence>
<proteinExistence type="predicted"/>
<keyword evidence="8" id="KW-1185">Reference proteome</keyword>
<evidence type="ECO:0000256" key="4">
    <source>
        <dbReference type="ARBA" id="ARBA00022989"/>
    </source>
</evidence>
<evidence type="ECO:0000256" key="6">
    <source>
        <dbReference type="SAM" id="Phobius"/>
    </source>
</evidence>
<evidence type="ECO:0000256" key="2">
    <source>
        <dbReference type="ARBA" id="ARBA00022475"/>
    </source>
</evidence>
<evidence type="ECO:0000256" key="1">
    <source>
        <dbReference type="ARBA" id="ARBA00004651"/>
    </source>
</evidence>
<dbReference type="InterPro" id="IPR001123">
    <property type="entry name" value="LeuE-type"/>
</dbReference>
<dbReference type="GO" id="GO:0015171">
    <property type="term" value="F:amino acid transmembrane transporter activity"/>
    <property type="evidence" value="ECO:0007669"/>
    <property type="project" value="TreeGrafter"/>
</dbReference>
<comment type="subcellular location">
    <subcellularLocation>
        <location evidence="1">Cell membrane</location>
        <topology evidence="1">Multi-pass membrane protein</topology>
    </subcellularLocation>
</comment>
<organism evidence="7 8">
    <name type="scientific">Meridianimarinicoccus aquatilis</name>
    <dbReference type="NCBI Taxonomy" id="2552766"/>
    <lineage>
        <taxon>Bacteria</taxon>
        <taxon>Pseudomonadati</taxon>
        <taxon>Pseudomonadota</taxon>
        <taxon>Alphaproteobacteria</taxon>
        <taxon>Rhodobacterales</taxon>
        <taxon>Paracoccaceae</taxon>
        <taxon>Meridianimarinicoccus</taxon>
    </lineage>
</organism>
<dbReference type="Pfam" id="PF01810">
    <property type="entry name" value="LysE"/>
    <property type="match status" value="1"/>
</dbReference>
<dbReference type="PANTHER" id="PTHR30086:SF20">
    <property type="entry name" value="ARGININE EXPORTER PROTEIN ARGO-RELATED"/>
    <property type="match status" value="1"/>
</dbReference>
<protein>
    <submittedName>
        <fullName evidence="7">LysE family translocator</fullName>
    </submittedName>
</protein>
<keyword evidence="3 6" id="KW-0812">Transmembrane</keyword>
<dbReference type="PANTHER" id="PTHR30086">
    <property type="entry name" value="ARGININE EXPORTER PROTEIN ARGO"/>
    <property type="match status" value="1"/>
</dbReference>
<gene>
    <name evidence="7" type="ORF">E2L05_09115</name>
</gene>
<keyword evidence="5 6" id="KW-0472">Membrane</keyword>
<dbReference type="AlphaFoldDB" id="A0A4R6ATY6"/>
<dbReference type="Proteomes" id="UP000294562">
    <property type="component" value="Unassembled WGS sequence"/>
</dbReference>
<feature type="transmembrane region" description="Helical" evidence="6">
    <location>
        <begin position="176"/>
        <end position="194"/>
    </location>
</feature>
<keyword evidence="4 6" id="KW-1133">Transmembrane helix</keyword>
<feature type="transmembrane region" description="Helical" evidence="6">
    <location>
        <begin position="138"/>
        <end position="164"/>
    </location>
</feature>
<sequence>MTLEIFAALCSFALVSSITPGPNNLMLMASGVNFGLRRTLPHLLGVALGFTAMVALVGAGVTRAFDAIPALETALRVGCLAYILWMAWKLVRTAGLAEAGRAASPMTFLQAAGFQWVNPKAWAMALTAVTAYAPDRTLAAVGIVAVVFGMVNLPSIMVWVLMGLRLRGWLAIPGRLRVFNVTMAVLLVGSVFPML</sequence>
<accession>A0A4R6ATY6</accession>
<evidence type="ECO:0000256" key="5">
    <source>
        <dbReference type="ARBA" id="ARBA00023136"/>
    </source>
</evidence>
<evidence type="ECO:0000313" key="8">
    <source>
        <dbReference type="Proteomes" id="UP000294562"/>
    </source>
</evidence>
<dbReference type="RefSeq" id="WP_133342606.1">
    <property type="nucleotide sequence ID" value="NZ_SMZO01000017.1"/>
</dbReference>
<name>A0A4R6ATY6_9RHOB</name>
<feature type="transmembrane region" description="Helical" evidence="6">
    <location>
        <begin position="41"/>
        <end position="61"/>
    </location>
</feature>
<evidence type="ECO:0000313" key="7">
    <source>
        <dbReference type="EMBL" id="TDL88051.1"/>
    </source>
</evidence>
<dbReference type="GO" id="GO:0033228">
    <property type="term" value="P:cysteine export across plasma membrane"/>
    <property type="evidence" value="ECO:0007669"/>
    <property type="project" value="TreeGrafter"/>
</dbReference>
<dbReference type="GO" id="GO:0005886">
    <property type="term" value="C:plasma membrane"/>
    <property type="evidence" value="ECO:0007669"/>
    <property type="project" value="UniProtKB-SubCell"/>
</dbReference>
<dbReference type="EMBL" id="SMZO01000017">
    <property type="protein sequence ID" value="TDL88051.1"/>
    <property type="molecule type" value="Genomic_DNA"/>
</dbReference>
<comment type="caution">
    <text evidence="7">The sequence shown here is derived from an EMBL/GenBank/DDBJ whole genome shotgun (WGS) entry which is preliminary data.</text>
</comment>
<keyword evidence="2" id="KW-1003">Cell membrane</keyword>
<reference evidence="7 8" key="1">
    <citation type="submission" date="2019-03" db="EMBL/GenBank/DDBJ databases">
        <title>Rhodobacteraceae bacterium SM1902, a new member of the family Rhodobacteraceae isolated from Yantai.</title>
        <authorList>
            <person name="Sun Y."/>
        </authorList>
    </citation>
    <scope>NUCLEOTIDE SEQUENCE [LARGE SCALE GENOMIC DNA]</scope>
    <source>
        <strain evidence="7 8">SM1902</strain>
    </source>
</reference>